<dbReference type="InterPro" id="IPR036526">
    <property type="entry name" value="C-N_Hydrolase_sf"/>
</dbReference>
<organism evidence="6 7">
    <name type="scientific">Pocillopora damicornis</name>
    <name type="common">Cauliflower coral</name>
    <name type="synonym">Millepora damicornis</name>
    <dbReference type="NCBI Taxonomy" id="46731"/>
    <lineage>
        <taxon>Eukaryota</taxon>
        <taxon>Metazoa</taxon>
        <taxon>Cnidaria</taxon>
        <taxon>Anthozoa</taxon>
        <taxon>Hexacorallia</taxon>
        <taxon>Scleractinia</taxon>
        <taxon>Astrocoeniina</taxon>
        <taxon>Pocilloporidae</taxon>
        <taxon>Pocillopora</taxon>
    </lineage>
</organism>
<evidence type="ECO:0000256" key="1">
    <source>
        <dbReference type="ARBA" id="ARBA00036637"/>
    </source>
</evidence>
<dbReference type="GO" id="GO:0050152">
    <property type="term" value="F:omega-amidase activity"/>
    <property type="evidence" value="ECO:0007669"/>
    <property type="project" value="UniProtKB-EC"/>
</dbReference>
<dbReference type="PANTHER" id="PTHR23088">
    <property type="entry name" value="NITRILASE-RELATED"/>
    <property type="match status" value="1"/>
</dbReference>
<protein>
    <recommendedName>
        <fullName evidence="2">omega-amidase</fullName>
        <ecNumber evidence="2">3.5.1.3</ecNumber>
    </recommendedName>
    <alternativeName>
        <fullName evidence="3">Nitrilase homolog 2</fullName>
    </alternativeName>
</protein>
<evidence type="ECO:0000256" key="3">
    <source>
        <dbReference type="ARBA" id="ARBA00041576"/>
    </source>
</evidence>
<dbReference type="GO" id="GO:0006541">
    <property type="term" value="P:glutamine metabolic process"/>
    <property type="evidence" value="ECO:0007669"/>
    <property type="project" value="TreeGrafter"/>
</dbReference>
<dbReference type="PANTHER" id="PTHR23088:SF30">
    <property type="entry name" value="OMEGA-AMIDASE NIT2"/>
    <property type="match status" value="1"/>
</dbReference>
<accession>A0A3M6TJQ5</accession>
<dbReference type="SUPFAM" id="SSF56317">
    <property type="entry name" value="Carbon-nitrogen hydrolase"/>
    <property type="match status" value="1"/>
</dbReference>
<dbReference type="GO" id="GO:0006107">
    <property type="term" value="P:oxaloacetate metabolic process"/>
    <property type="evidence" value="ECO:0007669"/>
    <property type="project" value="TreeGrafter"/>
</dbReference>
<dbReference type="Pfam" id="PF00795">
    <property type="entry name" value="CN_hydrolase"/>
    <property type="match status" value="1"/>
</dbReference>
<comment type="catalytic activity">
    <reaction evidence="4">
        <text>2-oxosuccinamate + H2O = oxaloacetate + NH4(+)</text>
        <dbReference type="Rhea" id="RHEA:59412"/>
        <dbReference type="ChEBI" id="CHEBI:15377"/>
        <dbReference type="ChEBI" id="CHEBI:16452"/>
        <dbReference type="ChEBI" id="CHEBI:28938"/>
        <dbReference type="ChEBI" id="CHEBI:57735"/>
        <dbReference type="EC" id="3.5.1.3"/>
    </reaction>
    <physiologicalReaction direction="left-to-right" evidence="4">
        <dbReference type="Rhea" id="RHEA:59413"/>
    </physiologicalReaction>
</comment>
<name>A0A3M6TJQ5_POCDA</name>
<evidence type="ECO:0000259" key="5">
    <source>
        <dbReference type="PROSITE" id="PS50263"/>
    </source>
</evidence>
<comment type="catalytic activity">
    <reaction evidence="1">
        <text>2-oxoglutaramate + H2O = 2-oxoglutarate + NH4(+)</text>
        <dbReference type="Rhea" id="RHEA:32963"/>
        <dbReference type="ChEBI" id="CHEBI:15377"/>
        <dbReference type="ChEBI" id="CHEBI:16769"/>
        <dbReference type="ChEBI" id="CHEBI:16810"/>
        <dbReference type="ChEBI" id="CHEBI:28938"/>
        <dbReference type="EC" id="3.5.1.3"/>
    </reaction>
    <physiologicalReaction direction="left-to-right" evidence="1">
        <dbReference type="Rhea" id="RHEA:32964"/>
    </physiologicalReaction>
</comment>
<feature type="domain" description="CN hydrolase" evidence="5">
    <location>
        <begin position="1"/>
        <end position="195"/>
    </location>
</feature>
<dbReference type="STRING" id="46731.A0A3M6TJQ5"/>
<dbReference type="Gene3D" id="3.60.110.10">
    <property type="entry name" value="Carbon-nitrogen hydrolase"/>
    <property type="match status" value="1"/>
</dbReference>
<dbReference type="GO" id="GO:0006528">
    <property type="term" value="P:asparagine metabolic process"/>
    <property type="evidence" value="ECO:0007669"/>
    <property type="project" value="TreeGrafter"/>
</dbReference>
<sequence length="219" mass="24683">MRKLLIVQKGAKVIVLPEFTTTLAPNSADGFLKFAEEIRDLTRIYDQNLPKITEITTGGCIFVKSIVRPSYDYEEHRDLTPGVDLRIFDTPMCKIGLGLCCDIRYQLEVQIYCQIGCKLLLYPGAFNTVIGRAQLAVMQRARAIDDQVYLVTASPARDCNHSYNCWGCSSIIDSWGRIVAQAGENDKVIFANIDLDYVDEKRTDLYRVRNIGAEGKRCS</sequence>
<evidence type="ECO:0000313" key="7">
    <source>
        <dbReference type="Proteomes" id="UP000275408"/>
    </source>
</evidence>
<dbReference type="PROSITE" id="PS50263">
    <property type="entry name" value="CN_HYDROLASE"/>
    <property type="match status" value="1"/>
</dbReference>
<evidence type="ECO:0000256" key="4">
    <source>
        <dbReference type="ARBA" id="ARBA00048745"/>
    </source>
</evidence>
<dbReference type="OrthoDB" id="10250282at2759"/>
<dbReference type="Proteomes" id="UP000275408">
    <property type="component" value="Unassembled WGS sequence"/>
</dbReference>
<keyword evidence="7" id="KW-1185">Reference proteome</keyword>
<dbReference type="EC" id="3.5.1.3" evidence="2"/>
<dbReference type="EMBL" id="RCHS01003481">
    <property type="protein sequence ID" value="RMX41474.1"/>
    <property type="molecule type" value="Genomic_DNA"/>
</dbReference>
<dbReference type="InterPro" id="IPR003010">
    <property type="entry name" value="C-N_Hydrolase"/>
</dbReference>
<evidence type="ECO:0000256" key="2">
    <source>
        <dbReference type="ARBA" id="ARBA00039118"/>
    </source>
</evidence>
<dbReference type="GO" id="GO:0005739">
    <property type="term" value="C:mitochondrion"/>
    <property type="evidence" value="ECO:0007669"/>
    <property type="project" value="TreeGrafter"/>
</dbReference>
<comment type="caution">
    <text evidence="6">The sequence shown here is derived from an EMBL/GenBank/DDBJ whole genome shotgun (WGS) entry which is preliminary data.</text>
</comment>
<gene>
    <name evidence="6" type="ORF">pdam_00012252</name>
</gene>
<proteinExistence type="predicted"/>
<dbReference type="AlphaFoldDB" id="A0A3M6TJQ5"/>
<evidence type="ECO:0000313" key="6">
    <source>
        <dbReference type="EMBL" id="RMX41474.1"/>
    </source>
</evidence>
<reference evidence="6 7" key="1">
    <citation type="journal article" date="2018" name="Sci. Rep.">
        <title>Comparative analysis of the Pocillopora damicornis genome highlights role of immune system in coral evolution.</title>
        <authorList>
            <person name="Cunning R."/>
            <person name="Bay R.A."/>
            <person name="Gillette P."/>
            <person name="Baker A.C."/>
            <person name="Traylor-Knowles N."/>
        </authorList>
    </citation>
    <scope>NUCLEOTIDE SEQUENCE [LARGE SCALE GENOMIC DNA]</scope>
    <source>
        <strain evidence="6">RSMAS</strain>
        <tissue evidence="6">Whole animal</tissue>
    </source>
</reference>